<feature type="transmembrane region" description="Helical" evidence="7">
    <location>
        <begin position="107"/>
        <end position="125"/>
    </location>
</feature>
<keyword evidence="3 7" id="KW-0812">Transmembrane</keyword>
<evidence type="ECO:0000313" key="8">
    <source>
        <dbReference type="EMBL" id="CAE0188975.1"/>
    </source>
</evidence>
<feature type="region of interest" description="Disordered" evidence="6">
    <location>
        <begin position="72"/>
        <end position="92"/>
    </location>
</feature>
<dbReference type="InterPro" id="IPR002657">
    <property type="entry name" value="BilAc:Na_symport/Acr3"/>
</dbReference>
<keyword evidence="4 7" id="KW-1133">Transmembrane helix</keyword>
<dbReference type="GO" id="GO:0009941">
    <property type="term" value="C:chloroplast envelope"/>
    <property type="evidence" value="ECO:0007669"/>
    <property type="project" value="UniProtKB-ARBA"/>
</dbReference>
<proteinExistence type="inferred from homology"/>
<feature type="transmembrane region" description="Helical" evidence="7">
    <location>
        <begin position="257"/>
        <end position="280"/>
    </location>
</feature>
<keyword evidence="5 7" id="KW-0472">Membrane</keyword>
<evidence type="ECO:0000256" key="5">
    <source>
        <dbReference type="ARBA" id="ARBA00023136"/>
    </source>
</evidence>
<feature type="transmembrane region" description="Helical" evidence="7">
    <location>
        <begin position="386"/>
        <end position="405"/>
    </location>
</feature>
<feature type="transmembrane region" description="Helical" evidence="7">
    <location>
        <begin position="168"/>
        <end position="186"/>
    </location>
</feature>
<feature type="region of interest" description="Disordered" evidence="6">
    <location>
        <begin position="26"/>
        <end position="47"/>
    </location>
</feature>
<dbReference type="Pfam" id="PF01758">
    <property type="entry name" value="SBF"/>
    <property type="match status" value="1"/>
</dbReference>
<reference evidence="8" key="1">
    <citation type="submission" date="2021-01" db="EMBL/GenBank/DDBJ databases">
        <authorList>
            <person name="Corre E."/>
            <person name="Pelletier E."/>
            <person name="Niang G."/>
            <person name="Scheremetjew M."/>
            <person name="Finn R."/>
            <person name="Kale V."/>
            <person name="Holt S."/>
            <person name="Cochrane G."/>
            <person name="Meng A."/>
            <person name="Brown T."/>
            <person name="Cohen L."/>
        </authorList>
    </citation>
    <scope>NUCLEOTIDE SEQUENCE</scope>
    <source>
        <strain evidence="8">RCC1871</strain>
    </source>
</reference>
<organism evidence="8">
    <name type="scientific">Chloropicon roscoffensis</name>
    <dbReference type="NCBI Taxonomy" id="1461544"/>
    <lineage>
        <taxon>Eukaryota</taxon>
        <taxon>Viridiplantae</taxon>
        <taxon>Chlorophyta</taxon>
        <taxon>Chloropicophyceae</taxon>
        <taxon>Chloropicales</taxon>
        <taxon>Chloropicaceae</taxon>
        <taxon>Chloropicon</taxon>
    </lineage>
</organism>
<accession>A0A7S3C8G0</accession>
<evidence type="ECO:0000256" key="2">
    <source>
        <dbReference type="ARBA" id="ARBA00006528"/>
    </source>
</evidence>
<evidence type="ECO:0000256" key="6">
    <source>
        <dbReference type="SAM" id="MobiDB-lite"/>
    </source>
</evidence>
<evidence type="ECO:0000256" key="3">
    <source>
        <dbReference type="ARBA" id="ARBA00022692"/>
    </source>
</evidence>
<feature type="transmembrane region" description="Helical" evidence="7">
    <location>
        <begin position="363"/>
        <end position="380"/>
    </location>
</feature>
<comment type="similarity">
    <text evidence="2">Belongs to the bile acid:sodium symporter (BASS) (TC 2.A.28) family.</text>
</comment>
<feature type="compositionally biased region" description="Low complexity" evidence="6">
    <location>
        <begin position="28"/>
        <end position="39"/>
    </location>
</feature>
<dbReference type="InterPro" id="IPR038770">
    <property type="entry name" value="Na+/solute_symporter_sf"/>
</dbReference>
<dbReference type="AlphaFoldDB" id="A0A7S3C8G0"/>
<evidence type="ECO:0000256" key="4">
    <source>
        <dbReference type="ARBA" id="ARBA00022989"/>
    </source>
</evidence>
<gene>
    <name evidence="8" type="ORF">CROS1456_LOCUS2046</name>
</gene>
<evidence type="ECO:0000256" key="1">
    <source>
        <dbReference type="ARBA" id="ARBA00004141"/>
    </source>
</evidence>
<feature type="transmembrane region" description="Helical" evidence="7">
    <location>
        <begin position="137"/>
        <end position="156"/>
    </location>
</feature>
<evidence type="ECO:0000256" key="7">
    <source>
        <dbReference type="SAM" id="Phobius"/>
    </source>
</evidence>
<name>A0A7S3C8G0_9CHLO</name>
<feature type="transmembrane region" description="Helical" evidence="7">
    <location>
        <begin position="292"/>
        <end position="316"/>
    </location>
</feature>
<dbReference type="GO" id="GO:0016020">
    <property type="term" value="C:membrane"/>
    <property type="evidence" value="ECO:0007669"/>
    <property type="project" value="UniProtKB-SubCell"/>
</dbReference>
<dbReference type="Gene3D" id="1.20.1530.20">
    <property type="match status" value="1"/>
</dbReference>
<dbReference type="InterPro" id="IPR004710">
    <property type="entry name" value="Bilac:Na_transpt"/>
</dbReference>
<comment type="subcellular location">
    <subcellularLocation>
        <location evidence="1">Membrane</location>
        <topology evidence="1">Multi-pass membrane protein</topology>
    </subcellularLocation>
</comment>
<sequence>MVSLAPKAALRASPFAAANKETPVACVSSSQRTSSAQSQGRRRRANVGRSTTLRAMACGPRKVACQRTVVRPPAKADERRGVRARSLSSSGSSTESLFDLYLKVSNIFANLFPVWTVLAAAAGLANPGLFSWLSTSYFTVGLGILMFSMGITLTLEDFKRVLSKPGPVTINFICCYVLMPLLGLALGKAFAMSPPIVAGLVLVGSINGGQASNLCTYIARGDVALSVVMTTSTTLGTIFMTPLIAKLLLGTIVPVDAVGVAISAMQVVLLPIVLGVCLNSAAPKFCRKVEPLCPTIGVTSTVLLVGASVAGCAQAIKNSGWALQIVVMLLHLVGGAAGYWLCRVCKFGETVCRTTAIETAMKSSAFGVLLATLHFGDYLVRVPSAVSVVWMAIMGSSMAVVWQFIPVKDGE</sequence>
<feature type="transmembrane region" description="Helical" evidence="7">
    <location>
        <begin position="322"/>
        <end position="342"/>
    </location>
</feature>
<feature type="transmembrane region" description="Helical" evidence="7">
    <location>
        <begin position="192"/>
        <end position="211"/>
    </location>
</feature>
<dbReference type="EMBL" id="HBHZ01002625">
    <property type="protein sequence ID" value="CAE0188975.1"/>
    <property type="molecule type" value="Transcribed_RNA"/>
</dbReference>
<feature type="transmembrane region" description="Helical" evidence="7">
    <location>
        <begin position="223"/>
        <end position="245"/>
    </location>
</feature>
<dbReference type="PANTHER" id="PTHR10361">
    <property type="entry name" value="SODIUM-BILE ACID COTRANSPORTER"/>
    <property type="match status" value="1"/>
</dbReference>
<dbReference type="PANTHER" id="PTHR10361:SF30">
    <property type="entry name" value="SODIUM_METABOLITE COTRANSPORTER BASS6, CHLOROPLASTIC-RELATED"/>
    <property type="match status" value="1"/>
</dbReference>
<protein>
    <submittedName>
        <fullName evidence="8">Uncharacterized protein</fullName>
    </submittedName>
</protein>